<organism evidence="3 4">
    <name type="scientific">Sulfurospirillum multivorans (strain DM 12446 / JCM 15788 / NBRC 109480)</name>
    <dbReference type="NCBI Taxonomy" id="1150621"/>
    <lineage>
        <taxon>Bacteria</taxon>
        <taxon>Pseudomonadati</taxon>
        <taxon>Campylobacterota</taxon>
        <taxon>Epsilonproteobacteria</taxon>
        <taxon>Campylobacterales</taxon>
        <taxon>Sulfurospirillaceae</taxon>
        <taxon>Sulfurospirillum</taxon>
    </lineage>
</organism>
<reference evidence="3 4" key="1">
    <citation type="journal article" date="2014" name="Environ. Microbiol.">
        <title>Insights into organohalide respiration and the versatile catabolism of Sulfurospirillum multivorans gained from comparative genomics and physiological studies.</title>
        <authorList>
            <person name="Goris T."/>
            <person name="Schubert T."/>
            <person name="Gadkari J."/>
            <person name="Wubet T."/>
            <person name="Tarkka M."/>
            <person name="Buscot F."/>
            <person name="Adrian L."/>
            <person name="Diekert G."/>
        </authorList>
    </citation>
    <scope>NUCLEOTIDE SEQUENCE [LARGE SCALE GENOMIC DNA]</scope>
    <source>
        <strain evidence="4">DM 12446 / JCM 15788 / NBRC 109480</strain>
        <strain evidence="3">DSM 12446</strain>
    </source>
</reference>
<dbReference type="RefSeq" id="WP_025344225.1">
    <property type="nucleotide sequence ID" value="NZ_CP007201.1"/>
</dbReference>
<name>A0AA86AMR6_SULMK</name>
<evidence type="ECO:0000313" key="3">
    <source>
        <dbReference type="EMBL" id="AHJ13244.1"/>
    </source>
</evidence>
<evidence type="ECO:0000313" key="4">
    <source>
        <dbReference type="Proteomes" id="UP000019322"/>
    </source>
</evidence>
<dbReference type="EMBL" id="CP007201">
    <property type="protein sequence ID" value="AHJ12334.1"/>
    <property type="molecule type" value="Genomic_DNA"/>
</dbReference>
<dbReference type="KEGG" id="smul:SMUL_1989"/>
<protein>
    <submittedName>
        <fullName evidence="2 3">Peptidase</fullName>
    </submittedName>
</protein>
<dbReference type="SUPFAM" id="SSF55166">
    <property type="entry name" value="Hedgehog/DD-peptidase"/>
    <property type="match status" value="1"/>
</dbReference>
<feature type="domain" description="Peptidase M15A C-terminal" evidence="1">
    <location>
        <begin position="11"/>
        <end position="111"/>
    </location>
</feature>
<dbReference type="InterPro" id="IPR013230">
    <property type="entry name" value="Peptidase_M15A_C"/>
</dbReference>
<gene>
    <name evidence="2" type="ORF">SMUL_1068</name>
    <name evidence="3" type="ORF">SMUL_1989</name>
</gene>
<dbReference type="Proteomes" id="UP000019322">
    <property type="component" value="Chromosome"/>
</dbReference>
<dbReference type="AlphaFoldDB" id="A0AA86AMR6"/>
<sequence>MILIDWSKLKNFKESEFTCNCGCGLNNINDDVVLMLDTAREWAHIPFKINSACRCEKHNKMVGGVTDSAHCKGLAVDISARDDRSRFIIVSALMKVGFTRVLIYDTFVHVDMDLSKPNPILKLMK</sequence>
<evidence type="ECO:0000313" key="2">
    <source>
        <dbReference type="EMBL" id="AHJ12334.1"/>
    </source>
</evidence>
<dbReference type="KEGG" id="smul:SMUL_1068"/>
<dbReference type="Pfam" id="PF08291">
    <property type="entry name" value="Peptidase_M15_3"/>
    <property type="match status" value="1"/>
</dbReference>
<dbReference type="EMBL" id="CP007201">
    <property type="protein sequence ID" value="AHJ13244.1"/>
    <property type="molecule type" value="Genomic_DNA"/>
</dbReference>
<accession>A0AA86AMR6</accession>
<evidence type="ECO:0000259" key="1">
    <source>
        <dbReference type="Pfam" id="PF08291"/>
    </source>
</evidence>
<proteinExistence type="predicted"/>
<dbReference type="InterPro" id="IPR009045">
    <property type="entry name" value="Zn_M74/Hedgehog-like"/>
</dbReference>
<dbReference type="Gene3D" id="3.30.1380.10">
    <property type="match status" value="1"/>
</dbReference>